<evidence type="ECO:0000313" key="8">
    <source>
        <dbReference type="Proteomes" id="UP000614601"/>
    </source>
</evidence>
<keyword evidence="2 6" id="KW-0812">Transmembrane</keyword>
<feature type="compositionally biased region" description="Basic and acidic residues" evidence="5">
    <location>
        <begin position="372"/>
        <end position="385"/>
    </location>
</feature>
<organism evidence="7 8">
    <name type="scientific">Bursaphelenchus okinawaensis</name>
    <dbReference type="NCBI Taxonomy" id="465554"/>
    <lineage>
        <taxon>Eukaryota</taxon>
        <taxon>Metazoa</taxon>
        <taxon>Ecdysozoa</taxon>
        <taxon>Nematoda</taxon>
        <taxon>Chromadorea</taxon>
        <taxon>Rhabditida</taxon>
        <taxon>Tylenchina</taxon>
        <taxon>Tylenchomorpha</taxon>
        <taxon>Aphelenchoidea</taxon>
        <taxon>Aphelenchoididae</taxon>
        <taxon>Bursaphelenchus</taxon>
    </lineage>
</organism>
<keyword evidence="8" id="KW-1185">Reference proteome</keyword>
<evidence type="ECO:0000256" key="3">
    <source>
        <dbReference type="ARBA" id="ARBA00022989"/>
    </source>
</evidence>
<evidence type="ECO:0000256" key="2">
    <source>
        <dbReference type="ARBA" id="ARBA00022692"/>
    </source>
</evidence>
<sequence>MRYQQRLALMAPRNTRSYLATVLKIGPLGFALLCVYAVTQSHLHQKAEKRHIEKVENCLLVDVDCLENLAQQKPCKGPIKCAMSGPATSKHIKTEYIMEDDPSKTYITLHGAQISKNGTMAKRVLPRFKTSVPFITVPVDDSTYLIVKRPKSLKWLNFHWPKSQFMECMNFSIVRDVTRIIPLTKVGVFDEIRRRGDKQNVTVFLIGGSLLGWYRECDIIEHTHDLDFAIQYKEYRTEFFKHLDSVYRRRFRAGRIEEGLETSYHVWGNVRADFFIMYQKNKTTEYIAGMMPWKRQVIRYYSPRITKMCSGDLHGQLVYVPCNTEAILESTYGKQWYKDVPTNSYNYAESSSNTEMGEVFSEAQWLSVWNEFNDKDEPTTEKPEGSIDENE</sequence>
<keyword evidence="3 6" id="KW-1133">Transmembrane helix</keyword>
<evidence type="ECO:0000256" key="6">
    <source>
        <dbReference type="SAM" id="Phobius"/>
    </source>
</evidence>
<proteinExistence type="predicted"/>
<dbReference type="EMBL" id="CAJFDH010000005">
    <property type="protein sequence ID" value="CAD5223009.1"/>
    <property type="molecule type" value="Genomic_DNA"/>
</dbReference>
<dbReference type="OrthoDB" id="444255at2759"/>
<comment type="caution">
    <text evidence="7">The sequence shown here is derived from an EMBL/GenBank/DDBJ whole genome shotgun (WGS) entry which is preliminary data.</text>
</comment>
<evidence type="ECO:0000256" key="4">
    <source>
        <dbReference type="ARBA" id="ARBA00023136"/>
    </source>
</evidence>
<dbReference type="PANTHER" id="PTHR15407">
    <property type="entry name" value="FUKUTIN-RELATED"/>
    <property type="match status" value="1"/>
</dbReference>
<keyword evidence="4 6" id="KW-0472">Membrane</keyword>
<evidence type="ECO:0000313" key="7">
    <source>
        <dbReference type="EMBL" id="CAD5223009.1"/>
    </source>
</evidence>
<comment type="subcellular location">
    <subcellularLocation>
        <location evidence="1">Membrane</location>
        <topology evidence="1">Single-pass membrane protein</topology>
    </subcellularLocation>
</comment>
<dbReference type="InterPro" id="IPR009644">
    <property type="entry name" value="FKTN/MNN4/W02B3.4-1"/>
</dbReference>
<evidence type="ECO:0000256" key="1">
    <source>
        <dbReference type="ARBA" id="ARBA00004167"/>
    </source>
</evidence>
<dbReference type="GO" id="GO:0016020">
    <property type="term" value="C:membrane"/>
    <property type="evidence" value="ECO:0007669"/>
    <property type="project" value="UniProtKB-SubCell"/>
</dbReference>
<protein>
    <recommendedName>
        <fullName evidence="9">Fukutin</fullName>
    </recommendedName>
</protein>
<evidence type="ECO:0000256" key="5">
    <source>
        <dbReference type="SAM" id="MobiDB-lite"/>
    </source>
</evidence>
<evidence type="ECO:0008006" key="9">
    <source>
        <dbReference type="Google" id="ProtNLM"/>
    </source>
</evidence>
<dbReference type="Proteomes" id="UP000614601">
    <property type="component" value="Unassembled WGS sequence"/>
</dbReference>
<dbReference type="PANTHER" id="PTHR15407:SF28">
    <property type="entry name" value="RIBITOL-5-PHOSPHATE TRANSFERASE FKTN"/>
    <property type="match status" value="1"/>
</dbReference>
<dbReference type="EMBL" id="CAJFCW020000005">
    <property type="protein sequence ID" value="CAG9117142.1"/>
    <property type="molecule type" value="Genomic_DNA"/>
</dbReference>
<accession>A0A811L5L9</accession>
<dbReference type="AlphaFoldDB" id="A0A811L5L9"/>
<dbReference type="Proteomes" id="UP000783686">
    <property type="component" value="Unassembled WGS sequence"/>
</dbReference>
<feature type="transmembrane region" description="Helical" evidence="6">
    <location>
        <begin position="21"/>
        <end position="39"/>
    </location>
</feature>
<feature type="region of interest" description="Disordered" evidence="5">
    <location>
        <begin position="372"/>
        <end position="391"/>
    </location>
</feature>
<name>A0A811L5L9_9BILA</name>
<gene>
    <name evidence="7" type="ORF">BOKJ2_LOCUS9929</name>
</gene>
<reference evidence="7" key="1">
    <citation type="submission" date="2020-09" db="EMBL/GenBank/DDBJ databases">
        <authorList>
            <person name="Kikuchi T."/>
        </authorList>
    </citation>
    <scope>NUCLEOTIDE SEQUENCE</scope>
    <source>
        <strain evidence="7">SH1</strain>
    </source>
</reference>